<dbReference type="SUPFAM" id="SSF47336">
    <property type="entry name" value="ACP-like"/>
    <property type="match status" value="1"/>
</dbReference>
<dbReference type="EMBL" id="PDYF01000041">
    <property type="protein sequence ID" value="PHU34065.1"/>
    <property type="molecule type" value="Genomic_DNA"/>
</dbReference>
<evidence type="ECO:0000313" key="2">
    <source>
        <dbReference type="EMBL" id="PHU34065.1"/>
    </source>
</evidence>
<proteinExistence type="predicted"/>
<dbReference type="InterPro" id="IPR009081">
    <property type="entry name" value="PP-bd_ACP"/>
</dbReference>
<protein>
    <recommendedName>
        <fullName evidence="1">Carrier domain-containing protein</fullName>
    </recommendedName>
</protein>
<organism evidence="2 3">
    <name type="scientific">Pseudobutyrivibrio ruminis</name>
    <dbReference type="NCBI Taxonomy" id="46206"/>
    <lineage>
        <taxon>Bacteria</taxon>
        <taxon>Bacillati</taxon>
        <taxon>Bacillota</taxon>
        <taxon>Clostridia</taxon>
        <taxon>Lachnospirales</taxon>
        <taxon>Lachnospiraceae</taxon>
        <taxon>Pseudobutyrivibrio</taxon>
    </lineage>
</organism>
<dbReference type="Pfam" id="PF00550">
    <property type="entry name" value="PP-binding"/>
    <property type="match status" value="1"/>
</dbReference>
<dbReference type="Proteomes" id="UP000225889">
    <property type="component" value="Unassembled WGS sequence"/>
</dbReference>
<evidence type="ECO:0000313" key="3">
    <source>
        <dbReference type="Proteomes" id="UP000225889"/>
    </source>
</evidence>
<feature type="domain" description="Carrier" evidence="1">
    <location>
        <begin position="1"/>
        <end position="76"/>
    </location>
</feature>
<gene>
    <name evidence="2" type="ORF">CSX01_12050</name>
</gene>
<accession>A0A2G3DT70</accession>
<dbReference type="RefSeq" id="WP_099392580.1">
    <property type="nucleotide sequence ID" value="NZ_PDYF01000041.1"/>
</dbReference>
<dbReference type="InterPro" id="IPR036736">
    <property type="entry name" value="ACP-like_sf"/>
</dbReference>
<evidence type="ECO:0000259" key="1">
    <source>
        <dbReference type="PROSITE" id="PS50075"/>
    </source>
</evidence>
<dbReference type="Gene3D" id="1.10.1200.10">
    <property type="entry name" value="ACP-like"/>
    <property type="match status" value="1"/>
</dbReference>
<dbReference type="PROSITE" id="PS50075">
    <property type="entry name" value="CARRIER"/>
    <property type="match status" value="1"/>
</dbReference>
<reference evidence="2 3" key="1">
    <citation type="submission" date="2017-10" db="EMBL/GenBank/DDBJ databases">
        <title>Resolving the taxonomy of Roseburia spp., Eubacterium rectale and Agathobacter spp. through phylogenomic analysis.</title>
        <authorList>
            <person name="Sheridan P.O."/>
            <person name="Walker A.W."/>
            <person name="Duncan S.H."/>
            <person name="Scott K.P."/>
            <person name="Toole P.W.O."/>
            <person name="Luis P."/>
            <person name="Flint H.J."/>
        </authorList>
    </citation>
    <scope>NUCLEOTIDE SEQUENCE [LARGE SCALE GENOMIC DNA]</scope>
    <source>
        <strain evidence="2 3">JK626</strain>
    </source>
</reference>
<dbReference type="AlphaFoldDB" id="A0A2G3DT70"/>
<name>A0A2G3DT70_9FIRM</name>
<comment type="caution">
    <text evidence="2">The sequence shown here is derived from an EMBL/GenBank/DDBJ whole genome shotgun (WGS) entry which is preliminary data.</text>
</comment>
<reference evidence="2 3" key="2">
    <citation type="submission" date="2017-10" db="EMBL/GenBank/DDBJ databases">
        <authorList>
            <person name="Banno H."/>
            <person name="Chua N.-H."/>
        </authorList>
    </citation>
    <scope>NUCLEOTIDE SEQUENCE [LARGE SCALE GENOMIC DNA]</scope>
    <source>
        <strain evidence="2 3">JK626</strain>
    </source>
</reference>
<sequence length="77" mass="8733">MNTSEQILGLIDKLSDVDVNTIKNDDELLSIIDSLTFIKLIVAIDEEFNLSIEDEDVDFDKLNSVNLLVKYVEDNSK</sequence>